<dbReference type="OrthoDB" id="1790977at2"/>
<dbReference type="Pfam" id="PF08708">
    <property type="entry name" value="PriCT_1"/>
    <property type="match status" value="1"/>
</dbReference>
<evidence type="ECO:0000313" key="3">
    <source>
        <dbReference type="Proteomes" id="UP000195918"/>
    </source>
</evidence>
<dbReference type="RefSeq" id="WP_086952615.1">
    <property type="nucleotide sequence ID" value="NZ_FWFD01000018.1"/>
</dbReference>
<dbReference type="AlphaFoldDB" id="A0A1X6WTP1"/>
<evidence type="ECO:0000313" key="2">
    <source>
        <dbReference type="EMBL" id="SLM86986.1"/>
    </source>
</evidence>
<keyword evidence="3" id="KW-1185">Reference proteome</keyword>
<proteinExistence type="predicted"/>
<feature type="domain" description="Primase C-terminal 1" evidence="1">
    <location>
        <begin position="258"/>
        <end position="326"/>
    </location>
</feature>
<organism evidence="2 3">
    <name type="scientific">Vagococcus fluvialis bH819</name>
    <dbReference type="NCBI Taxonomy" id="1255619"/>
    <lineage>
        <taxon>Bacteria</taxon>
        <taxon>Bacillati</taxon>
        <taxon>Bacillota</taxon>
        <taxon>Bacilli</taxon>
        <taxon>Lactobacillales</taxon>
        <taxon>Enterococcaceae</taxon>
        <taxon>Vagococcus</taxon>
    </lineage>
</organism>
<dbReference type="Proteomes" id="UP000195918">
    <property type="component" value="Unassembled WGS sequence"/>
</dbReference>
<gene>
    <name evidence="2" type="ORF">FM121_12890</name>
</gene>
<dbReference type="InterPro" id="IPR014820">
    <property type="entry name" value="PriCT_1"/>
</dbReference>
<evidence type="ECO:0000259" key="1">
    <source>
        <dbReference type="Pfam" id="PF08708"/>
    </source>
</evidence>
<reference evidence="3" key="1">
    <citation type="submission" date="2017-02" db="EMBL/GenBank/DDBJ databases">
        <authorList>
            <person name="Dridi B."/>
        </authorList>
    </citation>
    <scope>NUCLEOTIDE SEQUENCE [LARGE SCALE GENOMIC DNA]</scope>
    <source>
        <strain evidence="3">bH819</strain>
    </source>
</reference>
<dbReference type="EMBL" id="FWFD01000018">
    <property type="protein sequence ID" value="SLM86986.1"/>
    <property type="molecule type" value="Genomic_DNA"/>
</dbReference>
<sequence>MSQAEKLIELIVKNGLTTYKTKNSRHKYIQETPVVKDKQGVVFGFRTKEHMTDSRGFIMSSLESVLENQEKLSHWTPNIFSYGGYHKQSVYGHSEDNLIRLNCFVLDVDTNNPNFLNDLMIASIDTDELLPTAILKTPKGYHVYYVLEEPMFVSSANNYKSLNVAKLISSNLRRSFAEQLPGIDVTCNHFGIFRMPTKQNLIHFEPNFVYSFKQLMNWSMKYQDKISFEFTLDLKKKAKTVRQVDESWYRELMNTAKIRGNKGEIGRNNTIFTCSLACYSSGLSFEECYDEMDQFNSELKDVNGHSASLKDSEVVKIIKSAYSGKYTGASKEFIQELLSLYTGSTYNPSVRQNGRVAREKWVKHAKPREERQKSHYKEWAEDLINYINEKTSSARPYIQTDRETICKALGMPESSYKDLMRQLKKEKRLYVESKRGRNGYTKLATKKSMAVTLKNKKQFLFNHYMDVLKRYFEDSPMLVRFAKNIEFKETRDHSEILLFEGVT</sequence>
<accession>A0A1X6WTP1</accession>
<protein>
    <recommendedName>
        <fullName evidence="1">Primase C-terminal 1 domain-containing protein</fullName>
    </recommendedName>
</protein>
<name>A0A1X6WTP1_9ENTE</name>